<comment type="caution">
    <text evidence="5">The sequence shown here is derived from an EMBL/GenBank/DDBJ whole genome shotgun (WGS) entry which is preliminary data.</text>
</comment>
<protein>
    <submittedName>
        <fullName evidence="5">Secretion protein HlyD</fullName>
    </submittedName>
</protein>
<dbReference type="Gene3D" id="2.40.30.170">
    <property type="match status" value="1"/>
</dbReference>
<evidence type="ECO:0000256" key="2">
    <source>
        <dbReference type="ARBA" id="ARBA00023054"/>
    </source>
</evidence>
<dbReference type="Gene3D" id="1.10.287.470">
    <property type="entry name" value="Helix hairpin bin"/>
    <property type="match status" value="2"/>
</dbReference>
<dbReference type="PANTHER" id="PTHR32347">
    <property type="entry name" value="EFFLUX SYSTEM COMPONENT YKNX-RELATED"/>
    <property type="match status" value="1"/>
</dbReference>
<dbReference type="RefSeq" id="WP_169626047.1">
    <property type="nucleotide sequence ID" value="NZ_JABBNT010000004.1"/>
</dbReference>
<comment type="subcellular location">
    <subcellularLocation>
        <location evidence="1">Cell envelope</location>
    </subcellularLocation>
</comment>
<proteinExistence type="predicted"/>
<feature type="coiled-coil region" evidence="3">
    <location>
        <begin position="195"/>
        <end position="222"/>
    </location>
</feature>
<reference evidence="5 6" key="1">
    <citation type="submission" date="2020-04" db="EMBL/GenBank/DDBJ databases">
        <title>Rhodospirillaceae bacterium KN72 isolated from deep sea.</title>
        <authorList>
            <person name="Zhang D.-C."/>
        </authorList>
    </citation>
    <scope>NUCLEOTIDE SEQUENCE [LARGE SCALE GENOMIC DNA]</scope>
    <source>
        <strain evidence="5 6">KN72</strain>
    </source>
</reference>
<dbReference type="GO" id="GO:0042597">
    <property type="term" value="C:periplasmic space"/>
    <property type="evidence" value="ECO:0007669"/>
    <property type="project" value="UniProtKB-SubCell"/>
</dbReference>
<dbReference type="InterPro" id="IPR059052">
    <property type="entry name" value="HH_YbhG-like"/>
</dbReference>
<gene>
    <name evidence="5" type="primary">hlyD</name>
    <name evidence="5" type="ORF">HH303_14275</name>
</gene>
<evidence type="ECO:0000256" key="3">
    <source>
        <dbReference type="SAM" id="Coils"/>
    </source>
</evidence>
<feature type="coiled-coil region" evidence="3">
    <location>
        <begin position="91"/>
        <end position="144"/>
    </location>
</feature>
<name>A0A7Y0E1U3_9PROT</name>
<feature type="domain" description="YbhG-like alpha-helical hairpin" evidence="4">
    <location>
        <begin position="89"/>
        <end position="218"/>
    </location>
</feature>
<keyword evidence="6" id="KW-1185">Reference proteome</keyword>
<keyword evidence="2 3" id="KW-0175">Coiled coil</keyword>
<dbReference type="Pfam" id="PF25881">
    <property type="entry name" value="HH_YBHG"/>
    <property type="match status" value="1"/>
</dbReference>
<dbReference type="NCBIfam" id="NF002939">
    <property type="entry name" value="PRK03598.1"/>
    <property type="match status" value="1"/>
</dbReference>
<sequence>MSISGPKIIRAVVLITVIGAAGVLALVPEARQRALSWIEGNGEDGAVIVLYGNVDIRELELAFRQAGRVDSMAFDEGDTVKAGSVMAELDAATYRDALAAAEAAVRQSQAELDKLVAGNRPEEIAQAEALVRQTEATLRNADRDYERKLQLFGSKTVSEGAVDAAQAARDEARALLAARWESLALLNDGARKEDIAAAEAALAAAEARLAQAKTALSDTKLSTPSDAVVLSRIREPGSMVAAGSAVYSLSLRDPVYIRAYAGEKELGRLAPGTSVEIRTDSSDHVYDGQIGFVSPRAEFTPKSVETTDLRTDLVYRLRIVVQGDDTGLYQGMPVTVRVRSSAAGN</sequence>
<accession>A0A7Y0E1U3</accession>
<evidence type="ECO:0000259" key="4">
    <source>
        <dbReference type="Pfam" id="PF25881"/>
    </source>
</evidence>
<dbReference type="AlphaFoldDB" id="A0A7Y0E1U3"/>
<dbReference type="InterPro" id="IPR050465">
    <property type="entry name" value="UPF0194_transport"/>
</dbReference>
<dbReference type="Gene3D" id="2.40.50.100">
    <property type="match status" value="2"/>
</dbReference>
<organism evidence="5 6">
    <name type="scientific">Pacificispira spongiicola</name>
    <dbReference type="NCBI Taxonomy" id="2729598"/>
    <lineage>
        <taxon>Bacteria</taxon>
        <taxon>Pseudomonadati</taxon>
        <taxon>Pseudomonadota</taxon>
        <taxon>Alphaproteobacteria</taxon>
        <taxon>Rhodospirillales</taxon>
        <taxon>Rhodospirillaceae</taxon>
        <taxon>Pacificispira</taxon>
    </lineage>
</organism>
<dbReference type="EMBL" id="JABBNT010000004">
    <property type="protein sequence ID" value="NMM45659.1"/>
    <property type="molecule type" value="Genomic_DNA"/>
</dbReference>
<dbReference type="SUPFAM" id="SSF111369">
    <property type="entry name" value="HlyD-like secretion proteins"/>
    <property type="match status" value="2"/>
</dbReference>
<evidence type="ECO:0000313" key="5">
    <source>
        <dbReference type="EMBL" id="NMM45659.1"/>
    </source>
</evidence>
<dbReference type="PANTHER" id="PTHR32347:SF29">
    <property type="entry name" value="UPF0194 MEMBRANE PROTEIN YBHG"/>
    <property type="match status" value="1"/>
</dbReference>
<evidence type="ECO:0000256" key="1">
    <source>
        <dbReference type="ARBA" id="ARBA00004196"/>
    </source>
</evidence>
<dbReference type="Proteomes" id="UP000539372">
    <property type="component" value="Unassembled WGS sequence"/>
</dbReference>
<evidence type="ECO:0000313" key="6">
    <source>
        <dbReference type="Proteomes" id="UP000539372"/>
    </source>
</evidence>